<feature type="transmembrane region" description="Helical" evidence="1">
    <location>
        <begin position="46"/>
        <end position="67"/>
    </location>
</feature>
<proteinExistence type="predicted"/>
<dbReference type="EMBL" id="JBEPSB010000004">
    <property type="protein sequence ID" value="MET4560257.1"/>
    <property type="molecule type" value="Genomic_DNA"/>
</dbReference>
<organism evidence="2 3">
    <name type="scientific">Lysinibacillus parviboronicapiens</name>
    <dbReference type="NCBI Taxonomy" id="436516"/>
    <lineage>
        <taxon>Bacteria</taxon>
        <taxon>Bacillati</taxon>
        <taxon>Bacillota</taxon>
        <taxon>Bacilli</taxon>
        <taxon>Bacillales</taxon>
        <taxon>Bacillaceae</taxon>
        <taxon>Lysinibacillus</taxon>
    </lineage>
</organism>
<gene>
    <name evidence="2" type="ORF">ABIA69_001401</name>
</gene>
<keyword evidence="1" id="KW-0812">Transmembrane</keyword>
<accession>A0ABV2PH58</accession>
<evidence type="ECO:0000313" key="2">
    <source>
        <dbReference type="EMBL" id="MET4560257.1"/>
    </source>
</evidence>
<keyword evidence="1" id="KW-1133">Transmembrane helix</keyword>
<evidence type="ECO:0000313" key="3">
    <source>
        <dbReference type="Proteomes" id="UP001549363"/>
    </source>
</evidence>
<keyword evidence="1" id="KW-0472">Membrane</keyword>
<protein>
    <submittedName>
        <fullName evidence="2">Uncharacterized protein</fullName>
    </submittedName>
</protein>
<keyword evidence="3" id="KW-1185">Reference proteome</keyword>
<dbReference type="Proteomes" id="UP001549363">
    <property type="component" value="Unassembled WGS sequence"/>
</dbReference>
<reference evidence="2 3" key="1">
    <citation type="submission" date="2024-06" db="EMBL/GenBank/DDBJ databases">
        <title>Sorghum-associated microbial communities from plants grown in Nebraska, USA.</title>
        <authorList>
            <person name="Schachtman D."/>
        </authorList>
    </citation>
    <scope>NUCLEOTIDE SEQUENCE [LARGE SCALE GENOMIC DNA]</scope>
    <source>
        <strain evidence="2 3">736</strain>
    </source>
</reference>
<comment type="caution">
    <text evidence="2">The sequence shown here is derived from an EMBL/GenBank/DDBJ whole genome shotgun (WGS) entry which is preliminary data.</text>
</comment>
<sequence>MAKYAGLSTSGQSMNEIWTAMPKSLQAIMGTGALDISKVSGYFGVLYIYLLLMATMHAAMLGATIIAKEERDKQLSSYL</sequence>
<evidence type="ECO:0000256" key="1">
    <source>
        <dbReference type="SAM" id="Phobius"/>
    </source>
</evidence>
<dbReference type="RefSeq" id="WP_354471356.1">
    <property type="nucleotide sequence ID" value="NZ_JBEPSB010000004.1"/>
</dbReference>
<name>A0ABV2PH58_9BACI</name>